<feature type="transmembrane region" description="Helical" evidence="1">
    <location>
        <begin position="91"/>
        <end position="110"/>
    </location>
</feature>
<feature type="transmembrane region" description="Helical" evidence="1">
    <location>
        <begin position="51"/>
        <end position="71"/>
    </location>
</feature>
<feature type="transmembrane region" description="Helical" evidence="1">
    <location>
        <begin position="20"/>
        <end position="39"/>
    </location>
</feature>
<evidence type="ECO:0000313" key="2">
    <source>
        <dbReference type="EMBL" id="RMC96494.1"/>
    </source>
</evidence>
<protein>
    <recommendedName>
        <fullName evidence="4">DUF202 domain-containing protein</fullName>
    </recommendedName>
</protein>
<keyword evidence="1" id="KW-1133">Transmembrane helix</keyword>
<organism evidence="2 3">
    <name type="scientific">Aquitalea palustris</name>
    <dbReference type="NCBI Taxonomy" id="2480983"/>
    <lineage>
        <taxon>Bacteria</taxon>
        <taxon>Pseudomonadati</taxon>
        <taxon>Pseudomonadota</taxon>
        <taxon>Betaproteobacteria</taxon>
        <taxon>Neisseriales</taxon>
        <taxon>Chromobacteriaceae</taxon>
        <taxon>Aquitalea</taxon>
    </lineage>
</organism>
<gene>
    <name evidence="2" type="ORF">EAY64_12035</name>
</gene>
<dbReference type="AlphaFoldDB" id="A0A454JHD1"/>
<evidence type="ECO:0000313" key="3">
    <source>
        <dbReference type="Proteomes" id="UP000274139"/>
    </source>
</evidence>
<comment type="caution">
    <text evidence="2">The sequence shown here is derived from an EMBL/GenBank/DDBJ whole genome shotgun (WGS) entry which is preliminary data.</text>
</comment>
<dbReference type="Proteomes" id="UP000274139">
    <property type="component" value="Unassembled WGS sequence"/>
</dbReference>
<accession>A0A454JHD1</accession>
<dbReference type="OrthoDB" id="8911515at2"/>
<keyword evidence="1" id="KW-0472">Membrane</keyword>
<evidence type="ECO:0008006" key="4">
    <source>
        <dbReference type="Google" id="ProtNLM"/>
    </source>
</evidence>
<proteinExistence type="predicted"/>
<dbReference type="EMBL" id="RFAR01000049">
    <property type="protein sequence ID" value="RMC96494.1"/>
    <property type="molecule type" value="Genomic_DNA"/>
</dbReference>
<keyword evidence="3" id="KW-1185">Reference proteome</keyword>
<sequence>MTEPTPDMNQDIRDFRQPMVTSLGIILGFLLGFLGQWATNDNGESAIQSRADWVVALTLVAAISMMLLVLYRLLNNRYPLQRAGHYYQHTFQLYMLSIVVAFSGVVAALFV</sequence>
<name>A0A454JHD1_9NEIS</name>
<dbReference type="RefSeq" id="WP_103525006.1">
    <property type="nucleotide sequence ID" value="NZ_JAIZDC010000016.1"/>
</dbReference>
<evidence type="ECO:0000256" key="1">
    <source>
        <dbReference type="SAM" id="Phobius"/>
    </source>
</evidence>
<reference evidence="2 3" key="1">
    <citation type="submission" date="2018-10" db="EMBL/GenBank/DDBJ databases">
        <title>Draft genome sequence of Aquitalea MWU14-2217 isolated from a wild cranberry bog in Provincetown, Massachusetts.</title>
        <authorList>
            <person name="Ebadzadsahrai G."/>
            <person name="Soby S."/>
        </authorList>
    </citation>
    <scope>NUCLEOTIDE SEQUENCE [LARGE SCALE GENOMIC DNA]</scope>
    <source>
        <strain evidence="2 3">MWU14-2217</strain>
    </source>
</reference>
<keyword evidence="1" id="KW-0812">Transmembrane</keyword>